<evidence type="ECO:0000256" key="1">
    <source>
        <dbReference type="ARBA" id="ARBA00001962"/>
    </source>
</evidence>
<comment type="cofactor">
    <cofactor evidence="1">
        <name>Fe cation</name>
        <dbReference type="ChEBI" id="CHEBI:24875"/>
    </cofactor>
</comment>
<dbReference type="Gene3D" id="2.60.120.620">
    <property type="entry name" value="q2cbj1_9rhob like domain"/>
    <property type="match status" value="1"/>
</dbReference>
<dbReference type="Pfam" id="PF05721">
    <property type="entry name" value="PhyH"/>
    <property type="match status" value="1"/>
</dbReference>
<evidence type="ECO:0008006" key="4">
    <source>
        <dbReference type="Google" id="ProtNLM"/>
    </source>
</evidence>
<dbReference type="AlphaFoldDB" id="A0A8S4NS58"/>
<dbReference type="PANTHER" id="PTHR20883">
    <property type="entry name" value="PHYTANOYL-COA DIOXYGENASE DOMAIN CONTAINING 1"/>
    <property type="match status" value="1"/>
</dbReference>
<protein>
    <recommendedName>
        <fullName evidence="4">Phytanoyl-CoA dioxygenase</fullName>
    </recommendedName>
</protein>
<evidence type="ECO:0000313" key="2">
    <source>
        <dbReference type="EMBL" id="CAH1782921.1"/>
    </source>
</evidence>
<dbReference type="EMBL" id="CAIIXF020000005">
    <property type="protein sequence ID" value="CAH1782921.1"/>
    <property type="molecule type" value="Genomic_DNA"/>
</dbReference>
<reference evidence="2" key="1">
    <citation type="submission" date="2022-03" db="EMBL/GenBank/DDBJ databases">
        <authorList>
            <person name="Martin C."/>
        </authorList>
    </citation>
    <scope>NUCLEOTIDE SEQUENCE</scope>
</reference>
<name>A0A8S4NS58_OWEFU</name>
<evidence type="ECO:0000313" key="3">
    <source>
        <dbReference type="Proteomes" id="UP000749559"/>
    </source>
</evidence>
<dbReference type="OrthoDB" id="445007at2759"/>
<sequence>MTILWIEVAPKVEMKKEVAVKWPESSPSLPEWLATQPTQDWEDTFHRDGCLTVNNILTEDEVRIYKDIYTRMLSGEIDTRRHRHDLGNHVKQVSINQENICQIMWPSEYIEDLLKGPLHTRAEAIAHVVLGKDCVLDFDMLISKGPHTNTETPWHQDESYWPDQPDKRAASFWVALDESTVDNGCMWFVPGSHKLPMRPFRPVSEGHHVLCCDCSEEEGAPRPLKPGSCTVHHGRTLHYSRGNTTNTQRRAYIVNFRPADMVKFERDHKFDHGKSGVDEIILTHKEVQ</sequence>
<keyword evidence="3" id="KW-1185">Reference proteome</keyword>
<gene>
    <name evidence="2" type="ORF">OFUS_LOCUS9318</name>
</gene>
<proteinExistence type="predicted"/>
<dbReference type="SUPFAM" id="SSF51197">
    <property type="entry name" value="Clavaminate synthase-like"/>
    <property type="match status" value="1"/>
</dbReference>
<accession>A0A8S4NS58</accession>
<dbReference type="InterPro" id="IPR008775">
    <property type="entry name" value="Phytyl_CoA_dOase-like"/>
</dbReference>
<dbReference type="Proteomes" id="UP000749559">
    <property type="component" value="Unassembled WGS sequence"/>
</dbReference>
<dbReference type="PANTHER" id="PTHR20883:SF46">
    <property type="entry name" value="PHYTANOYL-COA HYDROXYLASE"/>
    <property type="match status" value="1"/>
</dbReference>
<comment type="caution">
    <text evidence="2">The sequence shown here is derived from an EMBL/GenBank/DDBJ whole genome shotgun (WGS) entry which is preliminary data.</text>
</comment>
<organism evidence="2 3">
    <name type="scientific">Owenia fusiformis</name>
    <name type="common">Polychaete worm</name>
    <dbReference type="NCBI Taxonomy" id="6347"/>
    <lineage>
        <taxon>Eukaryota</taxon>
        <taxon>Metazoa</taxon>
        <taxon>Spiralia</taxon>
        <taxon>Lophotrochozoa</taxon>
        <taxon>Annelida</taxon>
        <taxon>Polychaeta</taxon>
        <taxon>Sedentaria</taxon>
        <taxon>Canalipalpata</taxon>
        <taxon>Sabellida</taxon>
        <taxon>Oweniida</taxon>
        <taxon>Oweniidae</taxon>
        <taxon>Owenia</taxon>
    </lineage>
</organism>